<reference evidence="2 3" key="1">
    <citation type="journal article" date="2016" name="Mol. Biol. Evol.">
        <title>Comparative Genomics of Early-Diverging Mushroom-Forming Fungi Provides Insights into the Origins of Lignocellulose Decay Capabilities.</title>
        <authorList>
            <person name="Nagy L.G."/>
            <person name="Riley R."/>
            <person name="Tritt A."/>
            <person name="Adam C."/>
            <person name="Daum C."/>
            <person name="Floudas D."/>
            <person name="Sun H."/>
            <person name="Yadav J.S."/>
            <person name="Pangilinan J."/>
            <person name="Larsson K.H."/>
            <person name="Matsuura K."/>
            <person name="Barry K."/>
            <person name="Labutti K."/>
            <person name="Kuo R."/>
            <person name="Ohm R.A."/>
            <person name="Bhattacharya S.S."/>
            <person name="Shirouzu T."/>
            <person name="Yoshinaga Y."/>
            <person name="Martin F.M."/>
            <person name="Grigoriev I.V."/>
            <person name="Hibbett D.S."/>
        </authorList>
    </citation>
    <scope>NUCLEOTIDE SEQUENCE [LARGE SCALE GENOMIC DNA]</scope>
    <source>
        <strain evidence="2 3">TUFC12733</strain>
    </source>
</reference>
<dbReference type="EMBL" id="KV417309">
    <property type="protein sequence ID" value="KZO92579.1"/>
    <property type="molecule type" value="Genomic_DNA"/>
</dbReference>
<dbReference type="Proteomes" id="UP000076738">
    <property type="component" value="Unassembled WGS sequence"/>
</dbReference>
<protein>
    <submittedName>
        <fullName evidence="2">Uncharacterized protein</fullName>
    </submittedName>
</protein>
<name>A0A167IEV7_CALVF</name>
<gene>
    <name evidence="2" type="ORF">CALVIDRAFT_303256</name>
</gene>
<evidence type="ECO:0000313" key="3">
    <source>
        <dbReference type="Proteomes" id="UP000076738"/>
    </source>
</evidence>
<organism evidence="2 3">
    <name type="scientific">Calocera viscosa (strain TUFC12733)</name>
    <dbReference type="NCBI Taxonomy" id="1330018"/>
    <lineage>
        <taxon>Eukaryota</taxon>
        <taxon>Fungi</taxon>
        <taxon>Dikarya</taxon>
        <taxon>Basidiomycota</taxon>
        <taxon>Agaricomycotina</taxon>
        <taxon>Dacrymycetes</taxon>
        <taxon>Dacrymycetales</taxon>
        <taxon>Dacrymycetaceae</taxon>
        <taxon>Calocera</taxon>
    </lineage>
</organism>
<proteinExistence type="predicted"/>
<dbReference type="AlphaFoldDB" id="A0A167IEV7"/>
<feature type="region of interest" description="Disordered" evidence="1">
    <location>
        <begin position="183"/>
        <end position="228"/>
    </location>
</feature>
<accession>A0A167IEV7</accession>
<sequence length="228" mass="24679">MARDTPPRATGPTDRDGTRSSHQCPPAPGDSNPNHVSLPRAIHPPGSGSSTASYLPLIPTPGRPTPISVQRISNSATHHSFQQHSQCPAQPLAYFTKLAPAPRARAHTTQRMAPVTAHMHRLRLHTASRRGLRHIITTCQPQFHWQPDDLGTKPPLAFLLGSSTGRLLLSPLSFPRLFSTGGIPARQTSHNPCRAPHPLSPPQAANIRSRPVGPFSAGRQDPISYPMI</sequence>
<keyword evidence="3" id="KW-1185">Reference proteome</keyword>
<feature type="region of interest" description="Disordered" evidence="1">
    <location>
        <begin position="1"/>
        <end position="69"/>
    </location>
</feature>
<evidence type="ECO:0000256" key="1">
    <source>
        <dbReference type="SAM" id="MobiDB-lite"/>
    </source>
</evidence>
<evidence type="ECO:0000313" key="2">
    <source>
        <dbReference type="EMBL" id="KZO92579.1"/>
    </source>
</evidence>